<feature type="region of interest" description="Disordered" evidence="3">
    <location>
        <begin position="655"/>
        <end position="729"/>
    </location>
</feature>
<dbReference type="Pfam" id="PF00400">
    <property type="entry name" value="WD40"/>
    <property type="match status" value="5"/>
</dbReference>
<dbReference type="PROSITE" id="PS00678">
    <property type="entry name" value="WD_REPEATS_1"/>
    <property type="match status" value="2"/>
</dbReference>
<dbReference type="InterPro" id="IPR001680">
    <property type="entry name" value="WD40_rpt"/>
</dbReference>
<dbReference type="PROSITE" id="PS50222">
    <property type="entry name" value="EF_HAND_2"/>
    <property type="match status" value="1"/>
</dbReference>
<dbReference type="PROSITE" id="PS50294">
    <property type="entry name" value="WD_REPEATS_REGION"/>
    <property type="match status" value="3"/>
</dbReference>
<dbReference type="InterPro" id="IPR018247">
    <property type="entry name" value="EF_Hand_1_Ca_BS"/>
</dbReference>
<dbReference type="Proteomes" id="UP000515152">
    <property type="component" value="Chromosome 4"/>
</dbReference>
<name>A0A8M1KP24_CLUHA</name>
<feature type="compositionally biased region" description="Basic and acidic residues" evidence="3">
    <location>
        <begin position="695"/>
        <end position="705"/>
    </location>
</feature>
<dbReference type="PANTHER" id="PTHR44324">
    <property type="entry name" value="WD40 REPEAT DOMAIN 95"/>
    <property type="match status" value="1"/>
</dbReference>
<feature type="repeat" description="WD" evidence="2">
    <location>
        <begin position="494"/>
        <end position="535"/>
    </location>
</feature>
<dbReference type="KEGG" id="char:122132839"/>
<evidence type="ECO:0000256" key="1">
    <source>
        <dbReference type="ARBA" id="ARBA00022737"/>
    </source>
</evidence>
<dbReference type="RefSeq" id="XP_042563454.1">
    <property type="nucleotide sequence ID" value="XM_042707520.1"/>
</dbReference>
<reference evidence="6" key="1">
    <citation type="submission" date="2025-08" db="UniProtKB">
        <authorList>
            <consortium name="RefSeq"/>
        </authorList>
    </citation>
    <scope>IDENTIFICATION</scope>
</reference>
<dbReference type="GO" id="GO:0005509">
    <property type="term" value="F:calcium ion binding"/>
    <property type="evidence" value="ECO:0007669"/>
    <property type="project" value="InterPro"/>
</dbReference>
<evidence type="ECO:0000313" key="6">
    <source>
        <dbReference type="RefSeq" id="XP_042563454.1"/>
    </source>
</evidence>
<feature type="repeat" description="WD" evidence="2">
    <location>
        <begin position="449"/>
        <end position="490"/>
    </location>
</feature>
<keyword evidence="5" id="KW-1185">Reference proteome</keyword>
<evidence type="ECO:0000256" key="2">
    <source>
        <dbReference type="PROSITE-ProRule" id="PRU00221"/>
    </source>
</evidence>
<feature type="domain" description="EF-hand" evidence="4">
    <location>
        <begin position="15"/>
        <end position="50"/>
    </location>
</feature>
<dbReference type="InterPro" id="IPR002048">
    <property type="entry name" value="EF_hand_dom"/>
</dbReference>
<organism evidence="5 6">
    <name type="scientific">Clupea harengus</name>
    <name type="common">Atlantic herring</name>
    <dbReference type="NCBI Taxonomy" id="7950"/>
    <lineage>
        <taxon>Eukaryota</taxon>
        <taxon>Metazoa</taxon>
        <taxon>Chordata</taxon>
        <taxon>Craniata</taxon>
        <taxon>Vertebrata</taxon>
        <taxon>Euteleostomi</taxon>
        <taxon>Actinopterygii</taxon>
        <taxon>Neopterygii</taxon>
        <taxon>Teleostei</taxon>
        <taxon>Clupei</taxon>
        <taxon>Clupeiformes</taxon>
        <taxon>Clupeoidei</taxon>
        <taxon>Clupeidae</taxon>
        <taxon>Clupea</taxon>
    </lineage>
</organism>
<dbReference type="PROSITE" id="PS00018">
    <property type="entry name" value="EF_HAND_1"/>
    <property type="match status" value="1"/>
</dbReference>
<proteinExistence type="predicted"/>
<feature type="repeat" description="WD" evidence="2">
    <location>
        <begin position="321"/>
        <end position="346"/>
    </location>
</feature>
<evidence type="ECO:0000259" key="4">
    <source>
        <dbReference type="PROSITE" id="PS50222"/>
    </source>
</evidence>
<sequence>MEEFREAMTKIMGVVEEEDVDILFMKVDTNCDGTVDWDEYLNYMLLEYREKDSLQKQNRPLYFPKPLKVVPVAHCEPIVRIQFHPYQAPQADKKVGEEGAVPKTRMQLGRYLTVSRDGILNYYSERFKLTRTINLEHLKRTKLTSPSQKIWVTDMICLSNLNLLALASTGRDVEFFDISANKCDIVFSLTGLEGYVVVMDYWTDGTKGVFSLGDVDGAISVFISHNVLQNGLFNSGVIKSIKPGGRTRLAFPALLKNTSKYFLCFKVTLHSTWCHQIRFFPELNVVATCCASDQTAMVLTSIPHSHKAKVYNTAFQLRKGILCFDYSADFNIIVTGGFDRIVRVWNPYVTNCATCQMKGHSTAVTHISVNSELNKIISISKDKNVRVWDLQDCACLQNIHSRNMPLGRFPIFSVHYNQDTHTLVMGTFLLGVLHGVVDDVDTLEQYNLKTSHEHPLCTAVYNSNFKQVVSGCHNGIVSVWDILTGEKVMQFQTSPEKSAEVTAMSIDGNKRRLITGSKDGVIRLWNYNNGALLLTLPVLHENEVTGILYINQRIYVSGWSKKVMWYLDVKEDMEMEYRVWNQYHTEDIYSMDAHGNKMLVTASYSGDIIVWNIDSGRAFCRFNASESPRPLMPKRVIADSSSFEAYEACESCPSLLSRNDEEDNMEGPEGFSETHLHNPSPQAGRSSTSQIEIPQEFKKDVENKSTKSPGPNPKERKAKPEPIGDEELEKPRLAVEKALFLGTRERSLDTAILLTSAADGHIYAWSIHHQGGLLGKFKAVHGEDVSISSMSTDLQDQMLLTGDSKGYIMLWDIGKYCYCMQGGQEAPAQQKGTIKLHSLIPKYCKLDGPRKIVPQDVTEVRLGGAEWEWKNALKLTTMLASFECTVLSLVRTFLNIYVIYTVCEFVCSYMDVSAFSPQEVIDGWAISLVPPRLLSSWRGHVKSVVSLDYVERFRLIVTASLDCNVRVWTIKGGYVGTFGQATWCVRDRKDFPSDVPIDLRRVGSSQTLKVLNQGMRPHWNYARRILYALNLQRKQASSMSSAADHLPELVGSDPRITNYTDEQIEVTWDKWALKGKQFTV</sequence>
<evidence type="ECO:0000256" key="3">
    <source>
        <dbReference type="SAM" id="MobiDB-lite"/>
    </source>
</evidence>
<keyword evidence="1" id="KW-0677">Repeat</keyword>
<feature type="repeat" description="WD" evidence="2">
    <location>
        <begin position="357"/>
        <end position="398"/>
    </location>
</feature>
<accession>A0A8M1KP24</accession>
<dbReference type="PROSITE" id="PS50082">
    <property type="entry name" value="WD_REPEATS_2"/>
    <property type="match status" value="5"/>
</dbReference>
<feature type="compositionally biased region" description="Basic and acidic residues" evidence="3">
    <location>
        <begin position="713"/>
        <end position="722"/>
    </location>
</feature>
<dbReference type="InterPro" id="IPR019775">
    <property type="entry name" value="WD40_repeat_CS"/>
</dbReference>
<dbReference type="AlphaFoldDB" id="A0A8M1KP24"/>
<dbReference type="PANTHER" id="PTHR44324:SF6">
    <property type="entry name" value="EF-HAND CALCIUM BINDING DOMAIN 8"/>
    <property type="match status" value="1"/>
</dbReference>
<feature type="compositionally biased region" description="Polar residues" evidence="3">
    <location>
        <begin position="677"/>
        <end position="692"/>
    </location>
</feature>
<protein>
    <submittedName>
        <fullName evidence="6">WD repeat-containing protein on Y chromosome-like</fullName>
    </submittedName>
</protein>
<evidence type="ECO:0000313" key="5">
    <source>
        <dbReference type="Proteomes" id="UP000515152"/>
    </source>
</evidence>
<dbReference type="GeneID" id="122132839"/>
<gene>
    <name evidence="6" type="primary">LOC122132839</name>
</gene>
<dbReference type="InterPro" id="IPR051242">
    <property type="entry name" value="WD-EF-hand_domain"/>
</dbReference>
<dbReference type="OrthoDB" id="5980302at2759"/>
<feature type="repeat" description="WD" evidence="2">
    <location>
        <begin position="937"/>
        <end position="971"/>
    </location>
</feature>
<keyword evidence="2" id="KW-0853">WD repeat</keyword>
<dbReference type="SMART" id="SM00320">
    <property type="entry name" value="WD40"/>
    <property type="match status" value="10"/>
</dbReference>